<evidence type="ECO:0000313" key="3">
    <source>
        <dbReference type="Proteomes" id="UP000887159"/>
    </source>
</evidence>
<dbReference type="AlphaFoldDB" id="A0A8X6W2N6"/>
<proteinExistence type="predicted"/>
<sequence>MNQAPASENPTQQRSLNSSLEATVGSPLVHLGGMLLNGSTSSLPNSPLQPSVTSITYGPWYTTFATSLILDGPILPCAVYFNHGDTRTVHKLSR</sequence>
<keyword evidence="3" id="KW-1185">Reference proteome</keyword>
<evidence type="ECO:0000313" key="2">
    <source>
        <dbReference type="EMBL" id="GFY26937.1"/>
    </source>
</evidence>
<reference evidence="2" key="1">
    <citation type="submission" date="2020-08" db="EMBL/GenBank/DDBJ databases">
        <title>Multicomponent nature underlies the extraordinary mechanical properties of spider dragline silk.</title>
        <authorList>
            <person name="Kono N."/>
            <person name="Nakamura H."/>
            <person name="Mori M."/>
            <person name="Yoshida Y."/>
            <person name="Ohtoshi R."/>
            <person name="Malay A.D."/>
            <person name="Moran D.A.P."/>
            <person name="Tomita M."/>
            <person name="Numata K."/>
            <person name="Arakawa K."/>
        </authorList>
    </citation>
    <scope>NUCLEOTIDE SEQUENCE</scope>
</reference>
<name>A0A8X6W2N6_TRICX</name>
<dbReference type="EMBL" id="BMAU01021378">
    <property type="protein sequence ID" value="GFY26937.1"/>
    <property type="molecule type" value="Genomic_DNA"/>
</dbReference>
<feature type="region of interest" description="Disordered" evidence="1">
    <location>
        <begin position="1"/>
        <end position="20"/>
    </location>
</feature>
<accession>A0A8X6W2N6</accession>
<organism evidence="2 3">
    <name type="scientific">Trichonephila clavipes</name>
    <name type="common">Golden silk orbweaver</name>
    <name type="synonym">Nephila clavipes</name>
    <dbReference type="NCBI Taxonomy" id="2585209"/>
    <lineage>
        <taxon>Eukaryota</taxon>
        <taxon>Metazoa</taxon>
        <taxon>Ecdysozoa</taxon>
        <taxon>Arthropoda</taxon>
        <taxon>Chelicerata</taxon>
        <taxon>Arachnida</taxon>
        <taxon>Araneae</taxon>
        <taxon>Araneomorphae</taxon>
        <taxon>Entelegynae</taxon>
        <taxon>Araneoidea</taxon>
        <taxon>Nephilidae</taxon>
        <taxon>Trichonephila</taxon>
    </lineage>
</organism>
<evidence type="ECO:0000256" key="1">
    <source>
        <dbReference type="SAM" id="MobiDB-lite"/>
    </source>
</evidence>
<comment type="caution">
    <text evidence="2">The sequence shown here is derived from an EMBL/GenBank/DDBJ whole genome shotgun (WGS) entry which is preliminary data.</text>
</comment>
<protein>
    <submittedName>
        <fullName evidence="2">Uncharacterized protein</fullName>
    </submittedName>
</protein>
<dbReference type="Proteomes" id="UP000887159">
    <property type="component" value="Unassembled WGS sequence"/>
</dbReference>
<gene>
    <name evidence="2" type="ORF">TNCV_930781</name>
</gene>